<organism evidence="5 6">
    <name type="scientific">Luteimonas granuli</name>
    <dbReference type="NCBI Taxonomy" id="1176533"/>
    <lineage>
        <taxon>Bacteria</taxon>
        <taxon>Pseudomonadati</taxon>
        <taxon>Pseudomonadota</taxon>
        <taxon>Gammaproteobacteria</taxon>
        <taxon>Lysobacterales</taxon>
        <taxon>Lysobacteraceae</taxon>
        <taxon>Luteimonas</taxon>
    </lineage>
</organism>
<evidence type="ECO:0000313" key="5">
    <source>
        <dbReference type="EMBL" id="QDW67548.1"/>
    </source>
</evidence>
<accession>A0A518N6L6</accession>
<dbReference type="EMBL" id="CP042218">
    <property type="protein sequence ID" value="QDW67548.1"/>
    <property type="molecule type" value="Genomic_DNA"/>
</dbReference>
<dbReference type="PANTHER" id="PTHR43284">
    <property type="entry name" value="ASPARAGINE SYNTHETASE (GLUTAMINE-HYDROLYZING)"/>
    <property type="match status" value="1"/>
</dbReference>
<keyword evidence="6" id="KW-1185">Reference proteome</keyword>
<dbReference type="InterPro" id="IPR051786">
    <property type="entry name" value="ASN_synthetase/amidase"/>
</dbReference>
<dbReference type="Gene3D" id="3.40.50.620">
    <property type="entry name" value="HUPs"/>
    <property type="match status" value="2"/>
</dbReference>
<proteinExistence type="predicted"/>
<evidence type="ECO:0000256" key="1">
    <source>
        <dbReference type="ARBA" id="ARBA00005187"/>
    </source>
</evidence>
<evidence type="ECO:0000313" key="6">
    <source>
        <dbReference type="Proteomes" id="UP000316584"/>
    </source>
</evidence>
<dbReference type="GO" id="GO:0006529">
    <property type="term" value="P:asparagine biosynthetic process"/>
    <property type="evidence" value="ECO:0007669"/>
    <property type="project" value="InterPro"/>
</dbReference>
<evidence type="ECO:0000256" key="2">
    <source>
        <dbReference type="ARBA" id="ARBA00012737"/>
    </source>
</evidence>
<dbReference type="InterPro" id="IPR014729">
    <property type="entry name" value="Rossmann-like_a/b/a_fold"/>
</dbReference>
<dbReference type="GO" id="GO:0005829">
    <property type="term" value="C:cytosol"/>
    <property type="evidence" value="ECO:0007669"/>
    <property type="project" value="TreeGrafter"/>
</dbReference>
<dbReference type="PANTHER" id="PTHR43284:SF1">
    <property type="entry name" value="ASPARAGINE SYNTHETASE"/>
    <property type="match status" value="1"/>
</dbReference>
<dbReference type="SUPFAM" id="SSF52402">
    <property type="entry name" value="Adenine nucleotide alpha hydrolases-like"/>
    <property type="match status" value="1"/>
</dbReference>
<dbReference type="EC" id="6.3.5.4" evidence="2"/>
<protein>
    <recommendedName>
        <fullName evidence="2">asparagine synthase (glutamine-hydrolyzing)</fullName>
        <ecNumber evidence="2">6.3.5.4</ecNumber>
    </recommendedName>
</protein>
<sequence length="577" mass="63888">MYRYIALPHTDGANGGDVAVIDRLRQAGLDNAQALASHTVIVAPGTPLLHIRPNAVLVGHVFWRSSGTPVGDSGCFENVEFERLVNRLIEECWGEYILLHDGDGGALSALRDPSGGAGCYYSCEGGFVTSDISLAIRAGIHGGSIDWDFISETLAYPHLKTGRTGLSGVQELLPGRVLNILDRRAATAESWTPWDFVAAHQRYRHPRDAQEDVRQVVSSAVRTWAETDRTLLLELSGGLDSSIVAACLLEADSEVNCCNLVTPVPGADERRYAGLMSDLLGFEIHVRSLRIEDAEFEFPPPSHAAVPSTWFLQHASNRLKETIGRQLDVNSYFSGGGGDTVFGYTKTAAPAADAFRERGFRAGIRTIRDLAELHQCTVWKVARLAARKLRGPPKPPRKPDHSFLRHAIDLDASTLHPWFDAPAGALSGDRERIFDLAGNQGFRDGAARGGRRHLRMPLLSQPVMEACLKVPSWMWFTGGRNRAIARDAFVDLLPPDILYRRSKGTFMNYSGAVYRHNRRRLRDYLLAGELSGRGFLDTDALHAFFNQNPDTQGDAFMRIFDLCEVENWVRHQARTQH</sequence>
<comment type="catalytic activity">
    <reaction evidence="3">
        <text>L-aspartate + L-glutamine + ATP + H2O = L-asparagine + L-glutamate + AMP + diphosphate + H(+)</text>
        <dbReference type="Rhea" id="RHEA:12228"/>
        <dbReference type="ChEBI" id="CHEBI:15377"/>
        <dbReference type="ChEBI" id="CHEBI:15378"/>
        <dbReference type="ChEBI" id="CHEBI:29985"/>
        <dbReference type="ChEBI" id="CHEBI:29991"/>
        <dbReference type="ChEBI" id="CHEBI:30616"/>
        <dbReference type="ChEBI" id="CHEBI:33019"/>
        <dbReference type="ChEBI" id="CHEBI:58048"/>
        <dbReference type="ChEBI" id="CHEBI:58359"/>
        <dbReference type="ChEBI" id="CHEBI:456215"/>
        <dbReference type="EC" id="6.3.5.4"/>
    </reaction>
</comment>
<name>A0A518N6L6_9GAMM</name>
<evidence type="ECO:0000259" key="4">
    <source>
        <dbReference type="Pfam" id="PF00733"/>
    </source>
</evidence>
<feature type="domain" description="Asparagine synthetase" evidence="4">
    <location>
        <begin position="213"/>
        <end position="569"/>
    </location>
</feature>
<gene>
    <name evidence="5" type="ORF">FPZ22_12215</name>
</gene>
<comment type="pathway">
    <text evidence="1">Amino-acid biosynthesis; L-asparagine biosynthesis; L-asparagine from L-aspartate (L-Gln route): step 1/1.</text>
</comment>
<dbReference type="InterPro" id="IPR001962">
    <property type="entry name" value="Asn_synthase"/>
</dbReference>
<dbReference type="Pfam" id="PF00733">
    <property type="entry name" value="Asn_synthase"/>
    <property type="match status" value="1"/>
</dbReference>
<reference evidence="5 6" key="1">
    <citation type="submission" date="2019-07" db="EMBL/GenBank/DDBJ databases">
        <title>Full genome sequence of Luteimonas sp. Gr-4.</title>
        <authorList>
            <person name="Im W.-T."/>
        </authorList>
    </citation>
    <scope>NUCLEOTIDE SEQUENCE [LARGE SCALE GENOMIC DNA]</scope>
    <source>
        <strain evidence="5 6">Gr-4</strain>
    </source>
</reference>
<dbReference type="Proteomes" id="UP000316584">
    <property type="component" value="Chromosome"/>
</dbReference>
<dbReference type="AlphaFoldDB" id="A0A518N6L6"/>
<evidence type="ECO:0000256" key="3">
    <source>
        <dbReference type="ARBA" id="ARBA00048741"/>
    </source>
</evidence>
<dbReference type="OrthoDB" id="7053173at2"/>
<dbReference type="KEGG" id="lug:FPZ22_12215"/>
<dbReference type="GO" id="GO:0004066">
    <property type="term" value="F:asparagine synthase (glutamine-hydrolyzing) activity"/>
    <property type="evidence" value="ECO:0007669"/>
    <property type="project" value="UniProtKB-EC"/>
</dbReference>
<dbReference type="RefSeq" id="WP_144893340.1">
    <property type="nucleotide sequence ID" value="NZ_CP042218.1"/>
</dbReference>